<dbReference type="InterPro" id="IPR013424">
    <property type="entry name" value="Ice-binding_C"/>
</dbReference>
<evidence type="ECO:0000313" key="4">
    <source>
        <dbReference type="Proteomes" id="UP001195660"/>
    </source>
</evidence>
<proteinExistence type="predicted"/>
<evidence type="ECO:0000259" key="2">
    <source>
        <dbReference type="Pfam" id="PF07589"/>
    </source>
</evidence>
<dbReference type="Pfam" id="PF07589">
    <property type="entry name" value="PEP-CTERM"/>
    <property type="match status" value="1"/>
</dbReference>
<sequence length="251" mass="27477">MKSFLKLCYVSPFLLLSSVSHAALTTLEGEHVTYQVNLDAPWMSNLQAKVTGDTLQFISKDGNAIVNNKQIGNGSNISEFNSRLGDIKVQAKQGYQFSTANIVHSGVVDSVGEGGRNAILYSRLWSYAFLNNPIDNWSSAATDKNTVILADNKAENPNNLIKPLTGQLKIVDRSLTSFSDLSSKSNLDIEFYNEIHAWAVQTTTPDSYAHAQLDSFGISMQVAPVPEPETYALMGMGLVGLMAVRRRKNKA</sequence>
<reference evidence="3 4" key="1">
    <citation type="submission" date="2019-11" db="EMBL/GenBank/DDBJ databases">
        <title>Novel Deefgea species.</title>
        <authorList>
            <person name="Han J.-H."/>
        </authorList>
    </citation>
    <scope>NUCLEOTIDE SEQUENCE [LARGE SCALE GENOMIC DNA]</scope>
    <source>
        <strain evidence="3 4">LMG 24817</strain>
    </source>
</reference>
<feature type="chain" id="PRO_5045638797" evidence="1">
    <location>
        <begin position="23"/>
        <end position="251"/>
    </location>
</feature>
<evidence type="ECO:0000313" key="3">
    <source>
        <dbReference type="EMBL" id="MBM5572988.1"/>
    </source>
</evidence>
<evidence type="ECO:0000256" key="1">
    <source>
        <dbReference type="SAM" id="SignalP"/>
    </source>
</evidence>
<comment type="caution">
    <text evidence="3">The sequence shown here is derived from an EMBL/GenBank/DDBJ whole genome shotgun (WGS) entry which is preliminary data.</text>
</comment>
<gene>
    <name evidence="3" type="ORF">GM173_15560</name>
</gene>
<dbReference type="Proteomes" id="UP001195660">
    <property type="component" value="Unassembled WGS sequence"/>
</dbReference>
<name>A0ABS2CFQ5_9NEIS</name>
<dbReference type="NCBIfam" id="TIGR02595">
    <property type="entry name" value="PEP_CTERM"/>
    <property type="match status" value="1"/>
</dbReference>
<keyword evidence="4" id="KW-1185">Reference proteome</keyword>
<dbReference type="RefSeq" id="WP_203572314.1">
    <property type="nucleotide sequence ID" value="NZ_WOFE01000014.1"/>
</dbReference>
<feature type="domain" description="Ice-binding protein C-terminal" evidence="2">
    <location>
        <begin position="224"/>
        <end position="247"/>
    </location>
</feature>
<dbReference type="EMBL" id="WOFE01000014">
    <property type="protein sequence ID" value="MBM5572988.1"/>
    <property type="molecule type" value="Genomic_DNA"/>
</dbReference>
<accession>A0ABS2CFQ5</accession>
<organism evidence="3 4">
    <name type="scientific">Deefgea chitinilytica</name>
    <dbReference type="NCBI Taxonomy" id="570276"/>
    <lineage>
        <taxon>Bacteria</taxon>
        <taxon>Pseudomonadati</taxon>
        <taxon>Pseudomonadota</taxon>
        <taxon>Betaproteobacteria</taxon>
        <taxon>Neisseriales</taxon>
        <taxon>Chitinibacteraceae</taxon>
        <taxon>Deefgea</taxon>
    </lineage>
</organism>
<protein>
    <submittedName>
        <fullName evidence="3">PEP-CTERM sorting domain-containing protein</fullName>
    </submittedName>
</protein>
<feature type="signal peptide" evidence="1">
    <location>
        <begin position="1"/>
        <end position="22"/>
    </location>
</feature>
<keyword evidence="1" id="KW-0732">Signal</keyword>